<evidence type="ECO:0000313" key="2">
    <source>
        <dbReference type="EMBL" id="ACO70890.1"/>
    </source>
</evidence>
<dbReference type="PANTHER" id="PTHR43143">
    <property type="entry name" value="METALLOPHOSPHOESTERASE, CALCINEURIN SUPERFAMILY"/>
    <property type="match status" value="1"/>
</dbReference>
<sequence>MLRLSAGTLLALGLWPGARRAEGAGHSEDFSFIAVNDLHFQSERCGPWFERVVRQMKASEPKPAFCLMSGDWAEHGTAAEMGAARDAFRELGIPVQGVIGNHDYGAAESRADYDALFPGEINYAFEAGGWQWLGLDTSEGHKAKGTKIQPHTLAWLDEQLPKLDKKQPTVIFTHFPLGPLTPSRPLNADALLERLIGHNLQAVFSGHFHGFTERTLGDVALTTDKCCAISRANHDGTPEKGYFLCEAKAGRITRTFVEVKPA</sequence>
<protein>
    <recommendedName>
        <fullName evidence="1">Calcineurin-like phosphoesterase domain-containing protein</fullName>
    </recommendedName>
</protein>
<proteinExistence type="predicted"/>
<dbReference type="AlphaFoldDB" id="D2DXR7"/>
<evidence type="ECO:0000259" key="1">
    <source>
        <dbReference type="Pfam" id="PF00149"/>
    </source>
</evidence>
<dbReference type="Gene3D" id="3.60.21.10">
    <property type="match status" value="1"/>
</dbReference>
<dbReference type="InterPro" id="IPR029052">
    <property type="entry name" value="Metallo-depent_PP-like"/>
</dbReference>
<accession>D2DXR7</accession>
<dbReference type="GO" id="GO:0016787">
    <property type="term" value="F:hydrolase activity"/>
    <property type="evidence" value="ECO:0007669"/>
    <property type="project" value="InterPro"/>
</dbReference>
<reference evidence="2" key="1">
    <citation type="journal article" date="2010" name="FEMS Microbiol. Ecol.">
        <title>Phylogenetic and metagenomic analysis of Verrucomicrobia in former agricultural grassland soil.</title>
        <authorList>
            <person name="Kielak A."/>
            <person name="Rodrigues J.L.M."/>
            <person name="Kuramae E.E."/>
            <person name="Chain P.S.G."/>
            <person name="van Veen J.A."/>
            <person name="Kowalchuk G.A."/>
        </authorList>
    </citation>
    <scope>NUCLEOTIDE SEQUENCE</scope>
</reference>
<dbReference type="Pfam" id="PF00149">
    <property type="entry name" value="Metallophos"/>
    <property type="match status" value="1"/>
</dbReference>
<name>D2DXR7_9BACT</name>
<dbReference type="EMBL" id="FJ872373">
    <property type="protein sequence ID" value="ACO70890.1"/>
    <property type="molecule type" value="Genomic_DNA"/>
</dbReference>
<feature type="domain" description="Calcineurin-like phosphoesterase" evidence="1">
    <location>
        <begin position="31"/>
        <end position="210"/>
    </location>
</feature>
<organism evidence="2">
    <name type="scientific">uncultured Verrucomicrobiota bacterium</name>
    <dbReference type="NCBI Taxonomy" id="156588"/>
    <lineage>
        <taxon>Bacteria</taxon>
        <taxon>Pseudomonadati</taxon>
        <taxon>Verrucomicrobiota</taxon>
        <taxon>environmental samples</taxon>
    </lineage>
</organism>
<dbReference type="InterPro" id="IPR051918">
    <property type="entry name" value="STPP_CPPED1"/>
</dbReference>
<dbReference type="PANTHER" id="PTHR43143:SF1">
    <property type="entry name" value="SERINE_THREONINE-PROTEIN PHOSPHATASE CPPED1"/>
    <property type="match status" value="1"/>
</dbReference>
<dbReference type="InterPro" id="IPR004843">
    <property type="entry name" value="Calcineurin-like_PHP"/>
</dbReference>
<dbReference type="SUPFAM" id="SSF56300">
    <property type="entry name" value="Metallo-dependent phosphatases"/>
    <property type="match status" value="1"/>
</dbReference>